<sequence>MVIDKPAETTPYASLLRPLDDVPTAPERLAQALGDGSSPPPPQEGMSWKREPWARRLSAVPGIEDFLASLPDTVDRVAVLASVRDSEALGRTDLAFVAAMIWGYGSSGYGPYRTARVLTGGSDEVDQSVLERFRSGARTAREQGAVAGFYAMNNPPGRVAYLGPAFFTKWLYFTTATTGPDSADAAPVLDKRVRDWIATNAEVHLRLDKTWAYHRYLQLLDAWAVRPAGTLSRATVERVIFSLS</sequence>
<name>A0A6N7ZFD2_9MICO</name>
<comment type="caution">
    <text evidence="1">The sequence shown here is derived from an EMBL/GenBank/DDBJ whole genome shotgun (WGS) entry which is preliminary data.</text>
</comment>
<gene>
    <name evidence="1" type="ORF">GJV82_03615</name>
</gene>
<reference evidence="1 2" key="1">
    <citation type="submission" date="2019-11" db="EMBL/GenBank/DDBJ databases">
        <title>Cellulosimicrobium composti sp. nov. isolated from a compost.</title>
        <authorList>
            <person name="Yang Y."/>
        </authorList>
    </citation>
    <scope>NUCLEOTIDE SEQUENCE [LARGE SCALE GENOMIC DNA]</scope>
    <source>
        <strain evidence="1 2">BIT-GX5</strain>
    </source>
</reference>
<dbReference type="InterPro" id="IPR048868">
    <property type="entry name" value="OGG-like_put"/>
</dbReference>
<dbReference type="Proteomes" id="UP000440668">
    <property type="component" value="Unassembled WGS sequence"/>
</dbReference>
<evidence type="ECO:0000313" key="2">
    <source>
        <dbReference type="Proteomes" id="UP000440668"/>
    </source>
</evidence>
<proteinExistence type="predicted"/>
<protein>
    <submittedName>
        <fullName evidence="1">Uncharacterized protein</fullName>
    </submittedName>
</protein>
<organism evidence="1 2">
    <name type="scientific">Cellulosimicrobium composti</name>
    <dbReference type="NCBI Taxonomy" id="2672572"/>
    <lineage>
        <taxon>Bacteria</taxon>
        <taxon>Bacillati</taxon>
        <taxon>Actinomycetota</taxon>
        <taxon>Actinomycetes</taxon>
        <taxon>Micrococcales</taxon>
        <taxon>Promicromonosporaceae</taxon>
        <taxon>Cellulosimicrobium</taxon>
    </lineage>
</organism>
<dbReference type="AlphaFoldDB" id="A0A6N7ZFD2"/>
<accession>A0A6N7ZFD2</accession>
<dbReference type="Pfam" id="PF21790">
    <property type="entry name" value="OGG"/>
    <property type="match status" value="1"/>
</dbReference>
<evidence type="ECO:0000313" key="1">
    <source>
        <dbReference type="EMBL" id="MTG88048.1"/>
    </source>
</evidence>
<dbReference type="EMBL" id="WMKA01000005">
    <property type="protein sequence ID" value="MTG88048.1"/>
    <property type="molecule type" value="Genomic_DNA"/>
</dbReference>
<dbReference type="RefSeq" id="WP_155098274.1">
    <property type="nucleotide sequence ID" value="NZ_WMKA01000005.1"/>
</dbReference>